<evidence type="ECO:0000256" key="3">
    <source>
        <dbReference type="ARBA" id="ARBA00022630"/>
    </source>
</evidence>
<dbReference type="PANTHER" id="PTHR43884:SF12">
    <property type="entry name" value="ISOVALERYL-COA DEHYDROGENASE, MITOCHONDRIAL-RELATED"/>
    <property type="match status" value="1"/>
</dbReference>
<evidence type="ECO:0000259" key="10">
    <source>
        <dbReference type="Pfam" id="PF02771"/>
    </source>
</evidence>
<dbReference type="EMBL" id="CADCUR010000304">
    <property type="protein sequence ID" value="CAA9430501.1"/>
    <property type="molecule type" value="Genomic_DNA"/>
</dbReference>
<protein>
    <submittedName>
        <fullName evidence="12">Long chain acyl-CoA dehydrogenase [fadN-fadA-fadE operon]</fullName>
        <ecNumber evidence="12">1.3.8.8</ecNumber>
    </submittedName>
</protein>
<evidence type="ECO:0000259" key="9">
    <source>
        <dbReference type="Pfam" id="PF02770"/>
    </source>
</evidence>
<dbReference type="Pfam" id="PF02771">
    <property type="entry name" value="Acyl-CoA_dh_N"/>
    <property type="match status" value="1"/>
</dbReference>
<dbReference type="InterPro" id="IPR046373">
    <property type="entry name" value="Acyl-CoA_Oxase/DH_mid-dom_sf"/>
</dbReference>
<dbReference type="Gene3D" id="1.20.140.10">
    <property type="entry name" value="Butyryl-CoA Dehydrogenase, subunit A, domain 3"/>
    <property type="match status" value="2"/>
</dbReference>
<proteinExistence type="inferred from homology"/>
<dbReference type="PROSITE" id="PS00073">
    <property type="entry name" value="ACYL_COA_DH_2"/>
    <property type="match status" value="1"/>
</dbReference>
<dbReference type="InterPro" id="IPR009075">
    <property type="entry name" value="AcylCo_DH/oxidase_C"/>
</dbReference>
<feature type="domain" description="Acyl-CoA oxidase/dehydrogenase middle" evidence="9">
    <location>
        <begin position="149"/>
        <end position="243"/>
    </location>
</feature>
<feature type="domain" description="Acyl-CoA dehydrogenase/oxidase C-terminal" evidence="8">
    <location>
        <begin position="255"/>
        <end position="414"/>
    </location>
</feature>
<evidence type="ECO:0000256" key="4">
    <source>
        <dbReference type="ARBA" id="ARBA00022827"/>
    </source>
</evidence>
<comment type="cofactor">
    <cofactor evidence="1 7">
        <name>FAD</name>
        <dbReference type="ChEBI" id="CHEBI:57692"/>
    </cofactor>
</comment>
<evidence type="ECO:0000313" key="12">
    <source>
        <dbReference type="EMBL" id="CAA9430501.1"/>
    </source>
</evidence>
<accession>A0A6J4PZZ3</accession>
<evidence type="ECO:0000256" key="2">
    <source>
        <dbReference type="ARBA" id="ARBA00009347"/>
    </source>
</evidence>
<reference evidence="12" key="1">
    <citation type="submission" date="2020-02" db="EMBL/GenBank/DDBJ databases">
        <authorList>
            <person name="Meier V. D."/>
        </authorList>
    </citation>
    <scope>NUCLEOTIDE SEQUENCE</scope>
    <source>
        <strain evidence="12">AVDCRST_MAG74</strain>
    </source>
</reference>
<feature type="domain" description="Acyl-CoA dehydrogenase-like C-terminal" evidence="11">
    <location>
        <begin position="464"/>
        <end position="564"/>
    </location>
</feature>
<dbReference type="InterPro" id="IPR009100">
    <property type="entry name" value="AcylCoA_DH/oxidase_NM_dom_sf"/>
</dbReference>
<evidence type="ECO:0000256" key="7">
    <source>
        <dbReference type="RuleBase" id="RU362125"/>
    </source>
</evidence>
<evidence type="ECO:0000259" key="8">
    <source>
        <dbReference type="Pfam" id="PF00441"/>
    </source>
</evidence>
<feature type="domain" description="Acyl-CoA dehydrogenase/oxidase N-terminal" evidence="10">
    <location>
        <begin position="33"/>
        <end position="145"/>
    </location>
</feature>
<comment type="similarity">
    <text evidence="2 7">Belongs to the acyl-CoA dehydrogenase family.</text>
</comment>
<dbReference type="Pfam" id="PF21263">
    <property type="entry name" value="Acyl-CoA-dh_C"/>
    <property type="match status" value="1"/>
</dbReference>
<dbReference type="Pfam" id="PF02770">
    <property type="entry name" value="Acyl-CoA_dh_M"/>
    <property type="match status" value="1"/>
</dbReference>
<dbReference type="FunFam" id="1.10.540.10:FF:000001">
    <property type="entry name" value="Very long-chain-specific acyl-CoA dehydrogenase, mitochondrial"/>
    <property type="match status" value="1"/>
</dbReference>
<sequence>MDAAAQQKDYVKGGAFLIEDRNASEIFTPEDLSEEQRMIGETTRDFIDNEVIPQLEAMENHDWELARQLIHKAGELGLLGANIPEEYGGLDLDQTTGVVVAENMGRASGFGVTFGSQTSIGLLPILYFGSDYLKEKYIPGIVSGEKITAYCLSESGSGSDALGAKANAKLSEDGKHYVLNGEKMWITNGSFSDMYIVFAKVDGEKKKFSAFVVERSETCRPGAEEHKMGIKSSSTTPLILSDCHVPIENLIGEVGDGAKIAFNILNVGRFKLGASVTGGAKLAIHHSIRYANEREQFGVSISSFGAMKHKLAEMAIRTWVAESMSYRTVGMIDALIGEDGGDKEKKLRSIEEYAVESSINKVWCSEALDYVVDEMVQIYGGAGYSADYPAEKAYRDSRINRIFEGTNEINRLLIPGQLLKRAMKGELGLLKAAKDLQGELLNPPMPSFDEDEGTLAAEMKLAQNAKKIALMVVGTAAQKYMTELQNQQEILLNSADIIMNAYAMETAILRAQKLAEKGNAGNQIAMAQVFCNDTMQRIEATAKNTIAAMSEGDEGKMLLVALKRFTKNNSPVNTIAARQQIADTLIAANKYVF</sequence>
<dbReference type="PROSITE" id="PS00072">
    <property type="entry name" value="ACYL_COA_DH_1"/>
    <property type="match status" value="1"/>
</dbReference>
<dbReference type="FunFam" id="1.20.140.10:FF:000019">
    <property type="entry name" value="Acyl-CoA dehydrogenase"/>
    <property type="match status" value="1"/>
</dbReference>
<gene>
    <name evidence="12" type="ORF">AVDCRST_MAG74-3663</name>
</gene>
<dbReference type="InterPro" id="IPR037069">
    <property type="entry name" value="AcylCoA_DH/ox_N_sf"/>
</dbReference>
<dbReference type="InterPro" id="IPR049426">
    <property type="entry name" value="Acyl-CoA-dh-like_C"/>
</dbReference>
<dbReference type="GO" id="GO:0004466">
    <property type="term" value="F:long-chain fatty acyl-CoA dehydrogenase activity"/>
    <property type="evidence" value="ECO:0007669"/>
    <property type="project" value="UniProtKB-EC"/>
</dbReference>
<dbReference type="Pfam" id="PF00441">
    <property type="entry name" value="Acyl-CoA_dh_1"/>
    <property type="match status" value="1"/>
</dbReference>
<evidence type="ECO:0000256" key="5">
    <source>
        <dbReference type="ARBA" id="ARBA00023002"/>
    </source>
</evidence>
<keyword evidence="4 7" id="KW-0274">FAD</keyword>
<dbReference type="Gene3D" id="2.40.110.10">
    <property type="entry name" value="Butyryl-CoA Dehydrogenase, subunit A, domain 2"/>
    <property type="match status" value="1"/>
</dbReference>
<evidence type="ECO:0000256" key="6">
    <source>
        <dbReference type="ARBA" id="ARBA00052546"/>
    </source>
</evidence>
<keyword evidence="3 7" id="KW-0285">Flavoprotein</keyword>
<organism evidence="12">
    <name type="scientific">uncultured Pyrinomonadaceae bacterium</name>
    <dbReference type="NCBI Taxonomy" id="2283094"/>
    <lineage>
        <taxon>Bacteria</taxon>
        <taxon>Pseudomonadati</taxon>
        <taxon>Acidobacteriota</taxon>
        <taxon>Blastocatellia</taxon>
        <taxon>Blastocatellales</taxon>
        <taxon>Pyrinomonadaceae</taxon>
        <taxon>environmental samples</taxon>
    </lineage>
</organism>
<dbReference type="InterPro" id="IPR006089">
    <property type="entry name" value="Acyl-CoA_DH_CS"/>
</dbReference>
<evidence type="ECO:0000256" key="1">
    <source>
        <dbReference type="ARBA" id="ARBA00001974"/>
    </source>
</evidence>
<dbReference type="InterPro" id="IPR013786">
    <property type="entry name" value="AcylCoA_DH/ox_N"/>
</dbReference>
<dbReference type="Gene3D" id="1.10.540.10">
    <property type="entry name" value="Acyl-CoA dehydrogenase/oxidase, N-terminal domain"/>
    <property type="match status" value="1"/>
</dbReference>
<dbReference type="InterPro" id="IPR006091">
    <property type="entry name" value="Acyl-CoA_Oxase/DH_mid-dom"/>
</dbReference>
<dbReference type="EC" id="1.3.8.8" evidence="12"/>
<dbReference type="InterPro" id="IPR036250">
    <property type="entry name" value="AcylCo_DH-like_C"/>
</dbReference>
<dbReference type="GO" id="GO:0050660">
    <property type="term" value="F:flavin adenine dinucleotide binding"/>
    <property type="evidence" value="ECO:0007669"/>
    <property type="project" value="InterPro"/>
</dbReference>
<dbReference type="AlphaFoldDB" id="A0A6J4PZZ3"/>
<dbReference type="SUPFAM" id="SSF56645">
    <property type="entry name" value="Acyl-CoA dehydrogenase NM domain-like"/>
    <property type="match status" value="1"/>
</dbReference>
<name>A0A6J4PZZ3_9BACT</name>
<comment type="catalytic activity">
    <reaction evidence="6">
        <text>a 2,3-saturated acyl-CoA + A = a 2,3-dehydroacyl-CoA + AH2</text>
        <dbReference type="Rhea" id="RHEA:48608"/>
        <dbReference type="ChEBI" id="CHEBI:13193"/>
        <dbReference type="ChEBI" id="CHEBI:17499"/>
        <dbReference type="ChEBI" id="CHEBI:60015"/>
        <dbReference type="ChEBI" id="CHEBI:65111"/>
    </reaction>
</comment>
<evidence type="ECO:0000259" key="11">
    <source>
        <dbReference type="Pfam" id="PF21263"/>
    </source>
</evidence>
<dbReference type="PANTHER" id="PTHR43884">
    <property type="entry name" value="ACYL-COA DEHYDROGENASE"/>
    <property type="match status" value="1"/>
</dbReference>
<dbReference type="SUPFAM" id="SSF47203">
    <property type="entry name" value="Acyl-CoA dehydrogenase C-terminal domain-like"/>
    <property type="match status" value="1"/>
</dbReference>
<keyword evidence="5 7" id="KW-0560">Oxidoreductase</keyword>